<dbReference type="CDD" id="cd06171">
    <property type="entry name" value="Sigma70_r4"/>
    <property type="match status" value="1"/>
</dbReference>
<name>A0A0B2BEK5_9ACTN</name>
<dbReference type="PANTHER" id="PTHR43133">
    <property type="entry name" value="RNA POLYMERASE ECF-TYPE SIGMA FACTO"/>
    <property type="match status" value="1"/>
</dbReference>
<dbReference type="InterPro" id="IPR036388">
    <property type="entry name" value="WH-like_DNA-bd_sf"/>
</dbReference>
<accession>A0A0B2BEK5</accession>
<evidence type="ECO:0000256" key="6">
    <source>
        <dbReference type="RuleBase" id="RU000716"/>
    </source>
</evidence>
<comment type="similarity">
    <text evidence="1 6">Belongs to the sigma-70 factor family. ECF subfamily.</text>
</comment>
<evidence type="ECO:0000259" key="7">
    <source>
        <dbReference type="Pfam" id="PF04542"/>
    </source>
</evidence>
<dbReference type="OrthoDB" id="3777963at2"/>
<evidence type="ECO:0000313" key="9">
    <source>
        <dbReference type="EMBL" id="PJJ57374.1"/>
    </source>
</evidence>
<dbReference type="AlphaFoldDB" id="A0A0B2BEK5"/>
<dbReference type="PROSITE" id="PS01063">
    <property type="entry name" value="SIGMA70_ECF"/>
    <property type="match status" value="1"/>
</dbReference>
<dbReference type="Proteomes" id="UP000230842">
    <property type="component" value="Unassembled WGS sequence"/>
</dbReference>
<dbReference type="InterPro" id="IPR013325">
    <property type="entry name" value="RNA_pol_sigma_r2"/>
</dbReference>
<keyword evidence="4 6" id="KW-0238">DNA-binding</keyword>
<dbReference type="EMBL" id="PGEZ01000001">
    <property type="protein sequence ID" value="PJJ57374.1"/>
    <property type="molecule type" value="Genomic_DNA"/>
</dbReference>
<dbReference type="InterPro" id="IPR007627">
    <property type="entry name" value="RNA_pol_sigma70_r2"/>
</dbReference>
<dbReference type="RefSeq" id="WP_039350508.1">
    <property type="nucleotide sequence ID" value="NZ_PGEZ01000001.1"/>
</dbReference>
<dbReference type="InterPro" id="IPR039425">
    <property type="entry name" value="RNA_pol_sigma-70-like"/>
</dbReference>
<organism evidence="9 10">
    <name type="scientific">Mumia flava</name>
    <dbReference type="NCBI Taxonomy" id="1348852"/>
    <lineage>
        <taxon>Bacteria</taxon>
        <taxon>Bacillati</taxon>
        <taxon>Actinomycetota</taxon>
        <taxon>Actinomycetes</taxon>
        <taxon>Propionibacteriales</taxon>
        <taxon>Nocardioidaceae</taxon>
        <taxon>Mumia</taxon>
    </lineage>
</organism>
<comment type="caution">
    <text evidence="9">The sequence shown here is derived from an EMBL/GenBank/DDBJ whole genome shotgun (WGS) entry which is preliminary data.</text>
</comment>
<dbReference type="GO" id="GO:0016987">
    <property type="term" value="F:sigma factor activity"/>
    <property type="evidence" value="ECO:0007669"/>
    <property type="project" value="UniProtKB-KW"/>
</dbReference>
<dbReference type="Pfam" id="PF08281">
    <property type="entry name" value="Sigma70_r4_2"/>
    <property type="match status" value="1"/>
</dbReference>
<reference evidence="9 10" key="1">
    <citation type="submission" date="2017-11" db="EMBL/GenBank/DDBJ databases">
        <title>Genomic Encyclopedia of Archaeal and Bacterial Type Strains, Phase II (KMG-II): From Individual Species to Whole Genera.</title>
        <authorList>
            <person name="Goeker M."/>
        </authorList>
    </citation>
    <scope>NUCLEOTIDE SEQUENCE [LARGE SCALE GENOMIC DNA]</scope>
    <source>
        <strain evidence="9 10">DSM 27763</strain>
    </source>
</reference>
<evidence type="ECO:0000256" key="2">
    <source>
        <dbReference type="ARBA" id="ARBA00023015"/>
    </source>
</evidence>
<dbReference type="InterPro" id="IPR014284">
    <property type="entry name" value="RNA_pol_sigma-70_dom"/>
</dbReference>
<dbReference type="GO" id="GO:0003677">
    <property type="term" value="F:DNA binding"/>
    <property type="evidence" value="ECO:0007669"/>
    <property type="project" value="UniProtKB-KW"/>
</dbReference>
<dbReference type="Gene3D" id="1.10.1740.10">
    <property type="match status" value="1"/>
</dbReference>
<evidence type="ECO:0000256" key="3">
    <source>
        <dbReference type="ARBA" id="ARBA00023082"/>
    </source>
</evidence>
<dbReference type="SUPFAM" id="SSF88946">
    <property type="entry name" value="Sigma2 domain of RNA polymerase sigma factors"/>
    <property type="match status" value="1"/>
</dbReference>
<evidence type="ECO:0000256" key="1">
    <source>
        <dbReference type="ARBA" id="ARBA00010641"/>
    </source>
</evidence>
<evidence type="ECO:0000256" key="5">
    <source>
        <dbReference type="ARBA" id="ARBA00023163"/>
    </source>
</evidence>
<dbReference type="PANTHER" id="PTHR43133:SF62">
    <property type="entry name" value="RNA POLYMERASE SIGMA FACTOR SIGZ"/>
    <property type="match status" value="1"/>
</dbReference>
<dbReference type="Gene3D" id="1.10.10.10">
    <property type="entry name" value="Winged helix-like DNA-binding domain superfamily/Winged helix DNA-binding domain"/>
    <property type="match status" value="1"/>
</dbReference>
<evidence type="ECO:0000313" key="10">
    <source>
        <dbReference type="Proteomes" id="UP000230842"/>
    </source>
</evidence>
<evidence type="ECO:0000256" key="4">
    <source>
        <dbReference type="ARBA" id="ARBA00023125"/>
    </source>
</evidence>
<evidence type="ECO:0000259" key="8">
    <source>
        <dbReference type="Pfam" id="PF08281"/>
    </source>
</evidence>
<dbReference type="InterPro" id="IPR000838">
    <property type="entry name" value="RNA_pol_sigma70_ECF_CS"/>
</dbReference>
<dbReference type="GO" id="GO:0006352">
    <property type="term" value="P:DNA-templated transcription initiation"/>
    <property type="evidence" value="ECO:0007669"/>
    <property type="project" value="InterPro"/>
</dbReference>
<keyword evidence="10" id="KW-1185">Reference proteome</keyword>
<gene>
    <name evidence="9" type="ORF">CLV56_1602</name>
</gene>
<dbReference type="SUPFAM" id="SSF88659">
    <property type="entry name" value="Sigma3 and sigma4 domains of RNA polymerase sigma factors"/>
    <property type="match status" value="1"/>
</dbReference>
<feature type="domain" description="RNA polymerase sigma-70 region 2" evidence="7">
    <location>
        <begin position="28"/>
        <end position="92"/>
    </location>
</feature>
<sequence length="185" mass="21037">MDSSEPARGRSIGQRLARHDESALEDAYEAYGATVLAYARRYVGADEAEDVVQRTFLDAWRGARRYDPSQRFTSWLFTIAHRRAVDVLRTRKVPVVDVEALRDLAAEDGRESADRFADAADVRWGLARLPEHERVVVEMAYFDDLTQREIAERLELPIGTVKARASRGMRRLGGILRTTTEEGER</sequence>
<proteinExistence type="inferred from homology"/>
<dbReference type="InterPro" id="IPR013324">
    <property type="entry name" value="RNA_pol_sigma_r3/r4-like"/>
</dbReference>
<dbReference type="GO" id="GO:0006950">
    <property type="term" value="P:response to stress"/>
    <property type="evidence" value="ECO:0007669"/>
    <property type="project" value="UniProtKB-ARBA"/>
</dbReference>
<keyword evidence="3 6" id="KW-0731">Sigma factor</keyword>
<dbReference type="InterPro" id="IPR013249">
    <property type="entry name" value="RNA_pol_sigma70_r4_t2"/>
</dbReference>
<keyword evidence="2 6" id="KW-0805">Transcription regulation</keyword>
<dbReference type="NCBIfam" id="TIGR02937">
    <property type="entry name" value="sigma70-ECF"/>
    <property type="match status" value="1"/>
</dbReference>
<feature type="domain" description="RNA polymerase sigma factor 70 region 4 type 2" evidence="8">
    <location>
        <begin position="126"/>
        <end position="172"/>
    </location>
</feature>
<keyword evidence="5 6" id="KW-0804">Transcription</keyword>
<protein>
    <recommendedName>
        <fullName evidence="6">RNA polymerase sigma factor</fullName>
    </recommendedName>
</protein>
<dbReference type="Pfam" id="PF04542">
    <property type="entry name" value="Sigma70_r2"/>
    <property type="match status" value="1"/>
</dbReference>